<reference evidence="3" key="1">
    <citation type="submission" date="2020-05" db="EMBL/GenBank/DDBJ databases">
        <authorList>
            <person name="Chiriac C."/>
            <person name="Salcher M."/>
            <person name="Ghai R."/>
            <person name="Kavagutti S V."/>
        </authorList>
    </citation>
    <scope>NUCLEOTIDE SEQUENCE</scope>
</reference>
<accession>A0A6J6LGQ2</accession>
<feature type="transmembrane region" description="Helical" evidence="1">
    <location>
        <begin position="16"/>
        <end position="35"/>
    </location>
</feature>
<dbReference type="AlphaFoldDB" id="A0A6J6LGQ2"/>
<keyword evidence="1" id="KW-1133">Transmembrane helix</keyword>
<protein>
    <submittedName>
        <fullName evidence="3">Unannotated protein</fullName>
    </submittedName>
</protein>
<sequence>MTNLAAETLRELPMPAVAYGLVTFGVLSIFLYLALRLDRD</sequence>
<keyword evidence="1" id="KW-0812">Transmembrane</keyword>
<evidence type="ECO:0000256" key="1">
    <source>
        <dbReference type="SAM" id="Phobius"/>
    </source>
</evidence>
<dbReference type="EMBL" id="CAEZWQ010000047">
    <property type="protein sequence ID" value="CAB4660882.1"/>
    <property type="molecule type" value="Genomic_DNA"/>
</dbReference>
<gene>
    <name evidence="2" type="ORF">UFOPK1795_01112</name>
    <name evidence="3" type="ORF">UFOPK2275_00526</name>
</gene>
<proteinExistence type="predicted"/>
<organism evidence="3">
    <name type="scientific">freshwater metagenome</name>
    <dbReference type="NCBI Taxonomy" id="449393"/>
    <lineage>
        <taxon>unclassified sequences</taxon>
        <taxon>metagenomes</taxon>
        <taxon>ecological metagenomes</taxon>
    </lineage>
</organism>
<evidence type="ECO:0000313" key="3">
    <source>
        <dbReference type="EMBL" id="CAB4660882.1"/>
    </source>
</evidence>
<name>A0A6J6LGQ2_9ZZZZ</name>
<evidence type="ECO:0000313" key="2">
    <source>
        <dbReference type="EMBL" id="CAB4599954.1"/>
    </source>
</evidence>
<dbReference type="EMBL" id="CAEZUG010000078">
    <property type="protein sequence ID" value="CAB4599954.1"/>
    <property type="molecule type" value="Genomic_DNA"/>
</dbReference>
<keyword evidence="1" id="KW-0472">Membrane</keyword>